<dbReference type="AlphaFoldDB" id="A0A8D8NM19"/>
<name>A0A8D8NM19_CULPI</name>
<protein>
    <submittedName>
        <fullName evidence="2">(northern house mosquito) hypothetical protein</fullName>
    </submittedName>
</protein>
<feature type="compositionally biased region" description="Low complexity" evidence="1">
    <location>
        <begin position="161"/>
        <end position="178"/>
    </location>
</feature>
<feature type="compositionally biased region" description="Low complexity" evidence="1">
    <location>
        <begin position="274"/>
        <end position="283"/>
    </location>
</feature>
<dbReference type="EMBL" id="HBUE01177608">
    <property type="protein sequence ID" value="CAG6518550.1"/>
    <property type="molecule type" value="Transcribed_RNA"/>
</dbReference>
<reference evidence="2" key="1">
    <citation type="submission" date="2021-05" db="EMBL/GenBank/DDBJ databases">
        <authorList>
            <person name="Alioto T."/>
            <person name="Alioto T."/>
            <person name="Gomez Garrido J."/>
        </authorList>
    </citation>
    <scope>NUCLEOTIDE SEQUENCE</scope>
</reference>
<feature type="region of interest" description="Disordered" evidence="1">
    <location>
        <begin position="100"/>
        <end position="238"/>
    </location>
</feature>
<proteinExistence type="predicted"/>
<feature type="compositionally biased region" description="Low complexity" evidence="1">
    <location>
        <begin position="104"/>
        <end position="116"/>
    </location>
</feature>
<sequence length="301" mass="33560">MVALAPHSRSIQAGQALAHALTVQNPRQNIYVKATLSRSSPSTRLLRSATALQRPAVRCLLLPNSLTQNPFRSSCLRKVQSFLARPLGRSFPVFRLAKKKECPSSTSTTTTRTSTTWRRNHRNGRRSPPSTTPGLSTRFAVRPNPARTPTGRWATPRSPPRSRTNSSRRTAASGTARPNPLRCDSVVPPTTNPRFRKRTKWSRRSLPSASTSRSKTSARWSTRARRRFGPGTRTPARATSTIWKSPACCRCTSANPSTARCRAIWSGARRTWRRPASARSSRAPTRRPAARRSRRRSGWSC</sequence>
<dbReference type="EMBL" id="HBUE01283152">
    <property type="protein sequence ID" value="CAG6570085.1"/>
    <property type="molecule type" value="Transcribed_RNA"/>
</dbReference>
<evidence type="ECO:0000313" key="2">
    <source>
        <dbReference type="EMBL" id="CAG6570085.1"/>
    </source>
</evidence>
<dbReference type="EMBL" id="HBUE01283150">
    <property type="protein sequence ID" value="CAG6570083.1"/>
    <property type="molecule type" value="Transcribed_RNA"/>
</dbReference>
<evidence type="ECO:0000256" key="1">
    <source>
        <dbReference type="SAM" id="MobiDB-lite"/>
    </source>
</evidence>
<feature type="compositionally biased region" description="Low complexity" evidence="1">
    <location>
        <begin position="204"/>
        <end position="221"/>
    </location>
</feature>
<accession>A0A8D8NM19</accession>
<organism evidence="2">
    <name type="scientific">Culex pipiens</name>
    <name type="common">House mosquito</name>
    <dbReference type="NCBI Taxonomy" id="7175"/>
    <lineage>
        <taxon>Eukaryota</taxon>
        <taxon>Metazoa</taxon>
        <taxon>Ecdysozoa</taxon>
        <taxon>Arthropoda</taxon>
        <taxon>Hexapoda</taxon>
        <taxon>Insecta</taxon>
        <taxon>Pterygota</taxon>
        <taxon>Neoptera</taxon>
        <taxon>Endopterygota</taxon>
        <taxon>Diptera</taxon>
        <taxon>Nematocera</taxon>
        <taxon>Culicoidea</taxon>
        <taxon>Culicidae</taxon>
        <taxon>Culicinae</taxon>
        <taxon>Culicini</taxon>
        <taxon>Culex</taxon>
        <taxon>Culex</taxon>
    </lineage>
</organism>
<dbReference type="EMBL" id="HBUE01177609">
    <property type="protein sequence ID" value="CAG6518552.1"/>
    <property type="molecule type" value="Transcribed_RNA"/>
</dbReference>
<feature type="compositionally biased region" description="Basic residues" evidence="1">
    <location>
        <begin position="194"/>
        <end position="203"/>
    </location>
</feature>
<feature type="region of interest" description="Disordered" evidence="1">
    <location>
        <begin position="272"/>
        <end position="301"/>
    </location>
</feature>
<feature type="compositionally biased region" description="Basic residues" evidence="1">
    <location>
        <begin position="284"/>
        <end position="301"/>
    </location>
</feature>